<feature type="transmembrane region" description="Helical" evidence="1">
    <location>
        <begin position="60"/>
        <end position="78"/>
    </location>
</feature>
<keyword evidence="3" id="KW-1185">Reference proteome</keyword>
<sequence>MQLTTKPPVSPLNEIVSCLKPGVMLYIYPCPVQKIMGLNKKRSSLQVLFGKFAAGGNRGLRFQVALLILYWNYLFFFFR</sequence>
<evidence type="ECO:0000313" key="2">
    <source>
        <dbReference type="EMBL" id="GKV45268.1"/>
    </source>
</evidence>
<dbReference type="AlphaFoldDB" id="A0AAV5M6Z0"/>
<evidence type="ECO:0000256" key="1">
    <source>
        <dbReference type="SAM" id="Phobius"/>
    </source>
</evidence>
<keyword evidence="1" id="KW-0472">Membrane</keyword>
<keyword evidence="1" id="KW-0812">Transmembrane</keyword>
<organism evidence="2 3">
    <name type="scientific">Rubroshorea leprosula</name>
    <dbReference type="NCBI Taxonomy" id="152421"/>
    <lineage>
        <taxon>Eukaryota</taxon>
        <taxon>Viridiplantae</taxon>
        <taxon>Streptophyta</taxon>
        <taxon>Embryophyta</taxon>
        <taxon>Tracheophyta</taxon>
        <taxon>Spermatophyta</taxon>
        <taxon>Magnoliopsida</taxon>
        <taxon>eudicotyledons</taxon>
        <taxon>Gunneridae</taxon>
        <taxon>Pentapetalae</taxon>
        <taxon>rosids</taxon>
        <taxon>malvids</taxon>
        <taxon>Malvales</taxon>
        <taxon>Dipterocarpaceae</taxon>
        <taxon>Rubroshorea</taxon>
    </lineage>
</organism>
<proteinExistence type="predicted"/>
<name>A0AAV5M6Z0_9ROSI</name>
<evidence type="ECO:0000313" key="3">
    <source>
        <dbReference type="Proteomes" id="UP001054252"/>
    </source>
</evidence>
<reference evidence="2 3" key="1">
    <citation type="journal article" date="2021" name="Commun. Biol.">
        <title>The genome of Shorea leprosula (Dipterocarpaceae) highlights the ecological relevance of drought in aseasonal tropical rainforests.</title>
        <authorList>
            <person name="Ng K.K.S."/>
            <person name="Kobayashi M.J."/>
            <person name="Fawcett J.A."/>
            <person name="Hatakeyama M."/>
            <person name="Paape T."/>
            <person name="Ng C.H."/>
            <person name="Ang C.C."/>
            <person name="Tnah L.H."/>
            <person name="Lee C.T."/>
            <person name="Nishiyama T."/>
            <person name="Sese J."/>
            <person name="O'Brien M.J."/>
            <person name="Copetti D."/>
            <person name="Mohd Noor M.I."/>
            <person name="Ong R.C."/>
            <person name="Putra M."/>
            <person name="Sireger I.Z."/>
            <person name="Indrioko S."/>
            <person name="Kosugi Y."/>
            <person name="Izuno A."/>
            <person name="Isagi Y."/>
            <person name="Lee S.L."/>
            <person name="Shimizu K.K."/>
        </authorList>
    </citation>
    <scope>NUCLEOTIDE SEQUENCE [LARGE SCALE GENOMIC DNA]</scope>
    <source>
        <strain evidence="2">214</strain>
    </source>
</reference>
<dbReference type="EMBL" id="BPVZ01000192">
    <property type="protein sequence ID" value="GKV45268.1"/>
    <property type="molecule type" value="Genomic_DNA"/>
</dbReference>
<dbReference type="Proteomes" id="UP001054252">
    <property type="component" value="Unassembled WGS sequence"/>
</dbReference>
<protein>
    <submittedName>
        <fullName evidence="2">Uncharacterized protein</fullName>
    </submittedName>
</protein>
<accession>A0AAV5M6Z0</accession>
<keyword evidence="1" id="KW-1133">Transmembrane helix</keyword>
<gene>
    <name evidence="2" type="ORF">SLEP1_g52376</name>
</gene>
<comment type="caution">
    <text evidence="2">The sequence shown here is derived from an EMBL/GenBank/DDBJ whole genome shotgun (WGS) entry which is preliminary data.</text>
</comment>